<dbReference type="EMBL" id="JACJKY010000004">
    <property type="protein sequence ID" value="MBM6920223.1"/>
    <property type="molecule type" value="Genomic_DNA"/>
</dbReference>
<keyword evidence="1" id="KW-1133">Transmembrane helix</keyword>
<keyword evidence="1" id="KW-0472">Membrane</keyword>
<accession>A0A938X5I6</accession>
<evidence type="ECO:0000313" key="3">
    <source>
        <dbReference type="EMBL" id="MBM6920223.1"/>
    </source>
</evidence>
<dbReference type="AlphaFoldDB" id="A0A938X5I6"/>
<dbReference type="InterPro" id="IPR001173">
    <property type="entry name" value="Glyco_trans_2-like"/>
</dbReference>
<feature type="transmembrane region" description="Helical" evidence="1">
    <location>
        <begin position="300"/>
        <end position="326"/>
    </location>
</feature>
<evidence type="ECO:0000313" key="4">
    <source>
        <dbReference type="Proteomes" id="UP000774750"/>
    </source>
</evidence>
<dbReference type="CDD" id="cd02525">
    <property type="entry name" value="Succinoglycan_BP_ExoA"/>
    <property type="match status" value="1"/>
</dbReference>
<dbReference type="Gene3D" id="3.90.550.10">
    <property type="entry name" value="Spore Coat Polysaccharide Biosynthesis Protein SpsA, Chain A"/>
    <property type="match status" value="1"/>
</dbReference>
<dbReference type="Proteomes" id="UP000774750">
    <property type="component" value="Unassembled WGS sequence"/>
</dbReference>
<dbReference type="SUPFAM" id="SSF53448">
    <property type="entry name" value="Nucleotide-diphospho-sugar transferases"/>
    <property type="match status" value="1"/>
</dbReference>
<protein>
    <submittedName>
        <fullName evidence="3">Glycosyltransferase family 2 protein</fullName>
    </submittedName>
</protein>
<keyword evidence="4" id="KW-1185">Reference proteome</keyword>
<gene>
    <name evidence="3" type="ORF">H6A12_03495</name>
</gene>
<feature type="domain" description="Glycosyltransferase 2-like" evidence="2">
    <location>
        <begin position="8"/>
        <end position="173"/>
    </location>
</feature>
<keyword evidence="1" id="KW-0812">Transmembrane</keyword>
<evidence type="ECO:0000259" key="2">
    <source>
        <dbReference type="Pfam" id="PF00535"/>
    </source>
</evidence>
<reference evidence="3" key="1">
    <citation type="submission" date="2020-08" db="EMBL/GenBank/DDBJ databases">
        <authorList>
            <person name="Cejkova D."/>
            <person name="Kubasova T."/>
            <person name="Jahodarova E."/>
            <person name="Rychlik I."/>
        </authorList>
    </citation>
    <scope>NUCLEOTIDE SEQUENCE</scope>
    <source>
        <strain evidence="3">An559</strain>
    </source>
</reference>
<organism evidence="3 4">
    <name type="scientific">Merdimmobilis hominis</name>
    <dbReference type="NCBI Taxonomy" id="2897707"/>
    <lineage>
        <taxon>Bacteria</taxon>
        <taxon>Bacillati</taxon>
        <taxon>Bacillota</taxon>
        <taxon>Clostridia</taxon>
        <taxon>Eubacteriales</taxon>
        <taxon>Oscillospiraceae</taxon>
        <taxon>Merdimmobilis</taxon>
    </lineage>
</organism>
<name>A0A938X5I6_9FIRM</name>
<reference evidence="3" key="2">
    <citation type="journal article" date="2021" name="Sci. Rep.">
        <title>The distribution of antibiotic resistance genes in chicken gut microbiota commensals.</title>
        <authorList>
            <person name="Juricova H."/>
            <person name="Matiasovicova J."/>
            <person name="Kubasova T."/>
            <person name="Cejkova D."/>
            <person name="Rychlik I."/>
        </authorList>
    </citation>
    <scope>NUCLEOTIDE SEQUENCE</scope>
    <source>
        <strain evidence="3">An559</strain>
    </source>
</reference>
<dbReference type="PANTHER" id="PTHR22916">
    <property type="entry name" value="GLYCOSYLTRANSFERASE"/>
    <property type="match status" value="1"/>
</dbReference>
<comment type="caution">
    <text evidence="3">The sequence shown here is derived from an EMBL/GenBank/DDBJ whole genome shotgun (WGS) entry which is preliminary data.</text>
</comment>
<proteinExistence type="predicted"/>
<dbReference type="InterPro" id="IPR029044">
    <property type="entry name" value="Nucleotide-diphossugar_trans"/>
</dbReference>
<evidence type="ECO:0000256" key="1">
    <source>
        <dbReference type="SAM" id="Phobius"/>
    </source>
</evidence>
<dbReference type="RefSeq" id="WP_204444798.1">
    <property type="nucleotide sequence ID" value="NZ_JACJKY010000004.1"/>
</dbReference>
<dbReference type="PANTHER" id="PTHR22916:SF71">
    <property type="entry name" value="GLYCOSYL TRANSFERASE"/>
    <property type="match status" value="1"/>
</dbReference>
<sequence>MNKDVIVSVVMPVYNEERYIEKCVESLLHQDYPISQMEWIFVDGCSNDNTVKILNDYKEKYPELIRIYSNPNKIVPYAMNIGIAESCGRYIVRLDAHADYAYDYISKCVYYLEHTDAENVGGVAETKANGMMGNAIAKMLSSKFGVGNSQFRTNGESGYVDTVPFGAFKREVFTKYGGYDERLVRNQDNEMNYRIRKGGGKIYLSNDIHLSYYCRDTIKGIAKMANKNGMWNLITMKLCPGSMGIRHFIPFAFVLSIVVLLVLGFFHPIFWIALGAELILYFGLDVLFSIKQASSVKEIFLLIVLFPIFHVSYGCGSIAAIIKLLLRKYPSNQYQPKKI</sequence>
<dbReference type="Pfam" id="PF00535">
    <property type="entry name" value="Glycos_transf_2"/>
    <property type="match status" value="1"/>
</dbReference>
<feature type="transmembrane region" description="Helical" evidence="1">
    <location>
        <begin position="269"/>
        <end position="288"/>
    </location>
</feature>
<feature type="transmembrane region" description="Helical" evidence="1">
    <location>
        <begin position="245"/>
        <end position="263"/>
    </location>
</feature>